<dbReference type="PANTHER" id="PTHR43129:SF1">
    <property type="entry name" value="FOSMIDOMYCIN RESISTANCE PROTEIN"/>
    <property type="match status" value="1"/>
</dbReference>
<feature type="transmembrane region" description="Helical" evidence="6">
    <location>
        <begin position="276"/>
        <end position="297"/>
    </location>
</feature>
<evidence type="ECO:0000256" key="3">
    <source>
        <dbReference type="ARBA" id="ARBA00022692"/>
    </source>
</evidence>
<dbReference type="OrthoDB" id="9770492at2"/>
<feature type="transmembrane region" description="Helical" evidence="6">
    <location>
        <begin position="366"/>
        <end position="387"/>
    </location>
</feature>
<comment type="caution">
    <text evidence="8">The sequence shown here is derived from an EMBL/GenBank/DDBJ whole genome shotgun (WGS) entry which is preliminary data.</text>
</comment>
<keyword evidence="5 6" id="KW-0472">Membrane</keyword>
<dbReference type="GO" id="GO:0005886">
    <property type="term" value="C:plasma membrane"/>
    <property type="evidence" value="ECO:0007669"/>
    <property type="project" value="UniProtKB-SubCell"/>
</dbReference>
<evidence type="ECO:0000313" key="9">
    <source>
        <dbReference type="Proteomes" id="UP000078532"/>
    </source>
</evidence>
<dbReference type="SUPFAM" id="SSF103473">
    <property type="entry name" value="MFS general substrate transporter"/>
    <property type="match status" value="1"/>
</dbReference>
<protein>
    <recommendedName>
        <fullName evidence="7">Major facilitator superfamily (MFS) profile domain-containing protein</fullName>
    </recommendedName>
</protein>
<feature type="domain" description="Major facilitator superfamily (MFS) profile" evidence="7">
    <location>
        <begin position="19"/>
        <end position="392"/>
    </location>
</feature>
<evidence type="ECO:0000313" key="8">
    <source>
        <dbReference type="EMBL" id="OAT80808.1"/>
    </source>
</evidence>
<dbReference type="GO" id="GO:0022857">
    <property type="term" value="F:transmembrane transporter activity"/>
    <property type="evidence" value="ECO:0007669"/>
    <property type="project" value="InterPro"/>
</dbReference>
<feature type="transmembrane region" description="Helical" evidence="6">
    <location>
        <begin position="145"/>
        <end position="167"/>
    </location>
</feature>
<feature type="transmembrane region" description="Helical" evidence="6">
    <location>
        <begin position="81"/>
        <end position="101"/>
    </location>
</feature>
<feature type="transmembrane region" description="Helical" evidence="6">
    <location>
        <begin position="107"/>
        <end position="124"/>
    </location>
</feature>
<dbReference type="InterPro" id="IPR020846">
    <property type="entry name" value="MFS_dom"/>
</dbReference>
<feature type="transmembrane region" description="Helical" evidence="6">
    <location>
        <begin position="303"/>
        <end position="326"/>
    </location>
</feature>
<evidence type="ECO:0000256" key="1">
    <source>
        <dbReference type="ARBA" id="ARBA00004651"/>
    </source>
</evidence>
<dbReference type="CDD" id="cd17478">
    <property type="entry name" value="MFS_FsR"/>
    <property type="match status" value="1"/>
</dbReference>
<gene>
    <name evidence="8" type="ORF">A6M21_12510</name>
</gene>
<keyword evidence="3 6" id="KW-0812">Transmembrane</keyword>
<organism evidence="8 9">
    <name type="scientific">Desulfotomaculum copahuensis</name>
    <dbReference type="NCBI Taxonomy" id="1838280"/>
    <lineage>
        <taxon>Bacteria</taxon>
        <taxon>Bacillati</taxon>
        <taxon>Bacillota</taxon>
        <taxon>Clostridia</taxon>
        <taxon>Eubacteriales</taxon>
        <taxon>Desulfotomaculaceae</taxon>
        <taxon>Desulfotomaculum</taxon>
    </lineage>
</organism>
<feature type="transmembrane region" description="Helical" evidence="6">
    <location>
        <begin position="173"/>
        <end position="191"/>
    </location>
</feature>
<dbReference type="EMBL" id="LYVF01000172">
    <property type="protein sequence ID" value="OAT80808.1"/>
    <property type="molecule type" value="Genomic_DNA"/>
</dbReference>
<feature type="transmembrane region" description="Helical" evidence="6">
    <location>
        <begin position="338"/>
        <end position="360"/>
    </location>
</feature>
<feature type="transmembrane region" description="Helical" evidence="6">
    <location>
        <begin position="46"/>
        <end position="69"/>
    </location>
</feature>
<keyword evidence="4 6" id="KW-1133">Transmembrane helix</keyword>
<feature type="transmembrane region" description="Helical" evidence="6">
    <location>
        <begin position="217"/>
        <end position="242"/>
    </location>
</feature>
<dbReference type="InterPro" id="IPR011701">
    <property type="entry name" value="MFS"/>
</dbReference>
<dbReference type="Proteomes" id="UP000078532">
    <property type="component" value="Unassembled WGS sequence"/>
</dbReference>
<reference evidence="8 9" key="1">
    <citation type="submission" date="2016-04" db="EMBL/GenBank/DDBJ databases">
        <authorList>
            <person name="Evans L.H."/>
            <person name="Alamgir A."/>
            <person name="Owens N."/>
            <person name="Weber N.D."/>
            <person name="Virtaneva K."/>
            <person name="Barbian K."/>
            <person name="Babar A."/>
            <person name="Rosenke K."/>
        </authorList>
    </citation>
    <scope>NUCLEOTIDE SEQUENCE [LARGE SCALE GENOMIC DNA]</scope>
    <source>
        <strain evidence="8 9">LMa1</strain>
    </source>
</reference>
<evidence type="ECO:0000256" key="5">
    <source>
        <dbReference type="ARBA" id="ARBA00023136"/>
    </source>
</evidence>
<dbReference type="AlphaFoldDB" id="A0A1B7LD02"/>
<sequence length="396" mass="41369">MATADTLALERAGRQRYGSIFLLTLAHLINDAYPNLYPVLIPSLMVILHFSVAQAGAITAVAALTTQLLQPFMGLWADRVGGSWFVTGGLALGAILSTAALGLAPTYPMLLLLILLSGIGNSAFHPHASGIVGEMTGRRKGLGMSMFLIGGNLGRGLAPLLASFAFLTWGRPGLMILSIPGLLLAFALYTYGRKIKTVGKPNSGGLLATLHANRGRLVSLLAIVGIRSMVASAVLTFLPIWWKLRYGHITHNAFMLSIMLLAGSLGNMAGGYLSDVIGVIPVIVGSSVLSALLVWLFLHSSGIWLWVSIGLLGAALFSTASVTMVLGQSIFPQHKGMASGLALGLGNTLGSAGVGLLGLYAQHLSVVNALYLLAPISLLAIPFVFSFTRRAAATSG</sequence>
<dbReference type="PANTHER" id="PTHR43129">
    <property type="entry name" value="FOSMIDOMYCIN RESISTANCE PROTEIN"/>
    <property type="match status" value="1"/>
</dbReference>
<proteinExistence type="predicted"/>
<evidence type="ECO:0000256" key="2">
    <source>
        <dbReference type="ARBA" id="ARBA00022448"/>
    </source>
</evidence>
<dbReference type="Pfam" id="PF07690">
    <property type="entry name" value="MFS_1"/>
    <property type="match status" value="1"/>
</dbReference>
<dbReference type="RefSeq" id="WP_066669344.1">
    <property type="nucleotide sequence ID" value="NZ_LYVF01000172.1"/>
</dbReference>
<feature type="transmembrane region" description="Helical" evidence="6">
    <location>
        <begin position="20"/>
        <end position="40"/>
    </location>
</feature>
<dbReference type="Gene3D" id="1.20.1250.20">
    <property type="entry name" value="MFS general substrate transporter like domains"/>
    <property type="match status" value="2"/>
</dbReference>
<feature type="transmembrane region" description="Helical" evidence="6">
    <location>
        <begin position="248"/>
        <end position="269"/>
    </location>
</feature>
<keyword evidence="2" id="KW-0813">Transport</keyword>
<accession>A0A1B7LD02</accession>
<dbReference type="InterPro" id="IPR036259">
    <property type="entry name" value="MFS_trans_sf"/>
</dbReference>
<evidence type="ECO:0000259" key="7">
    <source>
        <dbReference type="PROSITE" id="PS50850"/>
    </source>
</evidence>
<evidence type="ECO:0000256" key="6">
    <source>
        <dbReference type="SAM" id="Phobius"/>
    </source>
</evidence>
<comment type="subcellular location">
    <subcellularLocation>
        <location evidence="1">Cell membrane</location>
        <topology evidence="1">Multi-pass membrane protein</topology>
    </subcellularLocation>
</comment>
<evidence type="ECO:0000256" key="4">
    <source>
        <dbReference type="ARBA" id="ARBA00022989"/>
    </source>
</evidence>
<dbReference type="STRING" id="1838280.A6M21_12510"/>
<name>A0A1B7LD02_9FIRM</name>
<keyword evidence="9" id="KW-1185">Reference proteome</keyword>
<dbReference type="PROSITE" id="PS50850">
    <property type="entry name" value="MFS"/>
    <property type="match status" value="1"/>
</dbReference>